<dbReference type="Proteomes" id="UP001219933">
    <property type="component" value="Chromosome 5"/>
</dbReference>
<feature type="compositionally biased region" description="Low complexity" evidence="1">
    <location>
        <begin position="282"/>
        <end position="302"/>
    </location>
</feature>
<name>A0AAF0F1P7_9BASI</name>
<protein>
    <submittedName>
        <fullName evidence="2">Uncharacterized protein</fullName>
    </submittedName>
</protein>
<dbReference type="AlphaFoldDB" id="A0AAF0F1P7"/>
<keyword evidence="3" id="KW-1185">Reference proteome</keyword>
<sequence length="605" mass="64192">MGASHSRNAREPERPSQAPRANGRRTRDDDGPEGRGSVSPQPEDGPASRRRRLSFSSTLRLRRAGQSRQPDVPQDVPEEPSGVDPLAAERQEAAQLIERVLGHTPHAAPHSPPLLSQSVHQPLSPEQLRGTFRPVPHFRPIHPAPRPSTLGTLLSEVLGATRPSPAGRQEPQSGTSVIVQGALVARTAQHRGESTGPQPDGTPQAATLQEQGEMLGAILRVATAATAASLVSMPAGMHPMAAHMAGGAMPGAVPAAFMPTMASVPRAASAPPQNTAGETQEAHPAAGAGGASADPSAQPPSAELLNRLNNLSDRIRTANEPREQESMTMISRLMREALRNVIPGVTGAERVQEAPPTPQAPAGSTAQSVLDALDNARQGRPLASGAPESFERFLHDLIIDLDVAVQRMRQTNTAVDDEEHVRQRRDGDISMGELSFFRLFRFERTTENLVPCVLVGVRSLRAGERLMGGEDERRGGTGPMPAFAAAAAATAATAATGPGAPSPQPTSRFILFVSGGRYRDEHPLLTAHPRDSGRDLMFMMELLGTMAAMSTKAPTASAADIARSGLHKVPASQIPSLIDAGKVTENAREKCLVCLEEWQAEDELR</sequence>
<feature type="region of interest" description="Disordered" evidence="1">
    <location>
        <begin position="265"/>
        <end position="302"/>
    </location>
</feature>
<proteinExistence type="predicted"/>
<dbReference type="EMBL" id="CP119881">
    <property type="protein sequence ID" value="WFD36638.1"/>
    <property type="molecule type" value="Genomic_DNA"/>
</dbReference>
<evidence type="ECO:0000313" key="2">
    <source>
        <dbReference type="EMBL" id="WFD36638.1"/>
    </source>
</evidence>
<reference evidence="2" key="1">
    <citation type="submission" date="2023-03" db="EMBL/GenBank/DDBJ databases">
        <title>Mating type loci evolution in Malassezia.</title>
        <authorList>
            <person name="Coelho M.A."/>
        </authorList>
    </citation>
    <scope>NUCLEOTIDE SEQUENCE</scope>
    <source>
        <strain evidence="2">CBS 11721</strain>
    </source>
</reference>
<gene>
    <name evidence="2" type="ORF">MCUN1_003525</name>
</gene>
<feature type="region of interest" description="Disordered" evidence="1">
    <location>
        <begin position="1"/>
        <end position="122"/>
    </location>
</feature>
<accession>A0AAF0F1P7</accession>
<evidence type="ECO:0000256" key="1">
    <source>
        <dbReference type="SAM" id="MobiDB-lite"/>
    </source>
</evidence>
<organism evidence="2 3">
    <name type="scientific">Malassezia cuniculi</name>
    <dbReference type="NCBI Taxonomy" id="948313"/>
    <lineage>
        <taxon>Eukaryota</taxon>
        <taxon>Fungi</taxon>
        <taxon>Dikarya</taxon>
        <taxon>Basidiomycota</taxon>
        <taxon>Ustilaginomycotina</taxon>
        <taxon>Malasseziomycetes</taxon>
        <taxon>Malasseziales</taxon>
        <taxon>Malasseziaceae</taxon>
        <taxon>Malassezia</taxon>
    </lineage>
</organism>
<evidence type="ECO:0000313" key="3">
    <source>
        <dbReference type="Proteomes" id="UP001219933"/>
    </source>
</evidence>